<keyword evidence="2" id="KW-0442">Lipid degradation</keyword>
<keyword evidence="6" id="KW-1185">Reference proteome</keyword>
<evidence type="ECO:0000259" key="4">
    <source>
        <dbReference type="Pfam" id="PF07176"/>
    </source>
</evidence>
<keyword evidence="1 5" id="KW-0378">Hydrolase</keyword>
<dbReference type="InterPro" id="IPR029058">
    <property type="entry name" value="AB_hydrolase_fold"/>
</dbReference>
<dbReference type="Gene3D" id="3.40.50.1820">
    <property type="entry name" value="alpha/beta hydrolase"/>
    <property type="match status" value="1"/>
</dbReference>
<protein>
    <submittedName>
        <fullName evidence="5">Alpha/beta hydrolase</fullName>
    </submittedName>
</protein>
<evidence type="ECO:0000256" key="3">
    <source>
        <dbReference type="ARBA" id="ARBA00023098"/>
    </source>
</evidence>
<dbReference type="InterPro" id="IPR010802">
    <property type="entry name" value="DUF1400"/>
</dbReference>
<keyword evidence="3" id="KW-0443">Lipid metabolism</keyword>
<dbReference type="EMBL" id="JAMPKM010000009">
    <property type="protein sequence ID" value="MEP0818426.1"/>
    <property type="molecule type" value="Genomic_DNA"/>
</dbReference>
<dbReference type="Pfam" id="PF03403">
    <property type="entry name" value="PAF-AH_p_II"/>
    <property type="match status" value="1"/>
</dbReference>
<name>A0ABV0J9G4_9CYAN</name>
<dbReference type="PANTHER" id="PTHR10272">
    <property type="entry name" value="PLATELET-ACTIVATING FACTOR ACETYLHYDROLASE"/>
    <property type="match status" value="1"/>
</dbReference>
<evidence type="ECO:0000256" key="2">
    <source>
        <dbReference type="ARBA" id="ARBA00022963"/>
    </source>
</evidence>
<evidence type="ECO:0000313" key="5">
    <source>
        <dbReference type="EMBL" id="MEP0818426.1"/>
    </source>
</evidence>
<gene>
    <name evidence="5" type="ORF">NC998_15100</name>
</gene>
<accession>A0ABV0J9G4</accession>
<organism evidence="5 6">
    <name type="scientific">Trichocoleus desertorum GB2-A4</name>
    <dbReference type="NCBI Taxonomy" id="2933944"/>
    <lineage>
        <taxon>Bacteria</taxon>
        <taxon>Bacillati</taxon>
        <taxon>Cyanobacteriota</taxon>
        <taxon>Cyanophyceae</taxon>
        <taxon>Leptolyngbyales</taxon>
        <taxon>Trichocoleusaceae</taxon>
        <taxon>Trichocoleus</taxon>
    </lineage>
</organism>
<dbReference type="Pfam" id="PF07176">
    <property type="entry name" value="DUF1400"/>
    <property type="match status" value="1"/>
</dbReference>
<dbReference type="RefSeq" id="WP_242016936.1">
    <property type="nucleotide sequence ID" value="NZ_JAMPKM010000009.1"/>
</dbReference>
<dbReference type="Proteomes" id="UP001464891">
    <property type="component" value="Unassembled WGS sequence"/>
</dbReference>
<dbReference type="GO" id="GO:0016787">
    <property type="term" value="F:hydrolase activity"/>
    <property type="evidence" value="ECO:0007669"/>
    <property type="project" value="UniProtKB-KW"/>
</dbReference>
<reference evidence="5 6" key="1">
    <citation type="submission" date="2022-04" db="EMBL/GenBank/DDBJ databases">
        <title>Positive selection, recombination, and allopatry shape intraspecific diversity of widespread and dominant cyanobacteria.</title>
        <authorList>
            <person name="Wei J."/>
            <person name="Shu W."/>
            <person name="Hu C."/>
        </authorList>
    </citation>
    <scope>NUCLEOTIDE SEQUENCE [LARGE SCALE GENOMIC DNA]</scope>
    <source>
        <strain evidence="5 6">GB2-A4</strain>
    </source>
</reference>
<proteinExistence type="predicted"/>
<dbReference type="PANTHER" id="PTHR10272:SF13">
    <property type="entry name" value="POLY(ETHYLENE TEREPHTHALATE) HYDROLASE"/>
    <property type="match status" value="1"/>
</dbReference>
<dbReference type="SUPFAM" id="SSF53474">
    <property type="entry name" value="alpha/beta-Hydrolases"/>
    <property type="match status" value="1"/>
</dbReference>
<sequence>MLNLSPFENMPQFFWPQPRVASSPAIPSALPQRYQRWMQGLLCSAAVALSCSIASPSHAAERLTLRLGPFQQTIAIADLEEFAKTGKLSPALKPYALVLTPDIRKALADRLELDPNIGDQVVNELLRSPAGQRMLAALGVAIPGSNVEQLQAAITLAARQVDGLSVLAILRAFPQETVTVDVTSIAALASQLNFSYWESQALSPILERELKVDSAFTAAFDPTVPGPQVVEQKTLVLRDRQRQRTLPVDLYWSDRPSGPLVVLSHGFGANRTFLAYLARHLASYGLTVAAIEHPGSNMAWLASPSPGQARDTLLSAAEFVERPRDVSFLLDQLAQLNQKPGALRGKLNTNQASVMGHSLGGYTALALAGAELNVVGLRQFCQEHIPLGLSPADWLQCTAIDLPERRVSLRDPRVVQAIALNPVIGRLFGPEGLKRVATPTLILTGTEDSLTPTLTHQLQPFAQLPNPKYLVTAIGGTHLSVGDPANFSDLITQSALVRERQGKETANLRQLLQGVSLAFIKQLTPEAKQYQPFLTSGYAQSLSTTQIPLRLNTKLPASLAPWMKVAALPPHQLNTQVNQQVSALAYYFVACNSVLYTVSASFGSSAWQLGSRRPGSN</sequence>
<evidence type="ECO:0000313" key="6">
    <source>
        <dbReference type="Proteomes" id="UP001464891"/>
    </source>
</evidence>
<comment type="caution">
    <text evidence="5">The sequence shown here is derived from an EMBL/GenBank/DDBJ whole genome shotgun (WGS) entry which is preliminary data.</text>
</comment>
<evidence type="ECO:0000256" key="1">
    <source>
        <dbReference type="ARBA" id="ARBA00022801"/>
    </source>
</evidence>
<feature type="domain" description="DUF1400" evidence="4">
    <location>
        <begin position="59"/>
        <end position="181"/>
    </location>
</feature>